<reference evidence="1" key="1">
    <citation type="journal article" date="2022" name="Int. J. Mol. Sci.">
        <title>Draft Genome of Tanacetum Coccineum: Genomic Comparison of Closely Related Tanacetum-Family Plants.</title>
        <authorList>
            <person name="Yamashiro T."/>
            <person name="Shiraishi A."/>
            <person name="Nakayama K."/>
            <person name="Satake H."/>
        </authorList>
    </citation>
    <scope>NUCLEOTIDE SEQUENCE</scope>
</reference>
<dbReference type="EMBL" id="BQNB010009077">
    <property type="protein sequence ID" value="GJS58427.1"/>
    <property type="molecule type" value="Genomic_DNA"/>
</dbReference>
<reference evidence="1" key="2">
    <citation type="submission" date="2022-01" db="EMBL/GenBank/DDBJ databases">
        <authorList>
            <person name="Yamashiro T."/>
            <person name="Shiraishi A."/>
            <person name="Satake H."/>
            <person name="Nakayama K."/>
        </authorList>
    </citation>
    <scope>NUCLEOTIDE SEQUENCE</scope>
</reference>
<organism evidence="1 2">
    <name type="scientific">Tanacetum coccineum</name>
    <dbReference type="NCBI Taxonomy" id="301880"/>
    <lineage>
        <taxon>Eukaryota</taxon>
        <taxon>Viridiplantae</taxon>
        <taxon>Streptophyta</taxon>
        <taxon>Embryophyta</taxon>
        <taxon>Tracheophyta</taxon>
        <taxon>Spermatophyta</taxon>
        <taxon>Magnoliopsida</taxon>
        <taxon>eudicotyledons</taxon>
        <taxon>Gunneridae</taxon>
        <taxon>Pentapetalae</taxon>
        <taxon>asterids</taxon>
        <taxon>campanulids</taxon>
        <taxon>Asterales</taxon>
        <taxon>Asteraceae</taxon>
        <taxon>Asteroideae</taxon>
        <taxon>Anthemideae</taxon>
        <taxon>Anthemidinae</taxon>
        <taxon>Tanacetum</taxon>
    </lineage>
</organism>
<name>A0ABQ4WZQ7_9ASTR</name>
<dbReference type="Proteomes" id="UP001151760">
    <property type="component" value="Unassembled WGS sequence"/>
</dbReference>
<protein>
    <submittedName>
        <fullName evidence="1">Uncharacterized protein</fullName>
    </submittedName>
</protein>
<evidence type="ECO:0000313" key="1">
    <source>
        <dbReference type="EMBL" id="GJS58427.1"/>
    </source>
</evidence>
<comment type="caution">
    <text evidence="1">The sequence shown here is derived from an EMBL/GenBank/DDBJ whole genome shotgun (WGS) entry which is preliminary data.</text>
</comment>
<sequence>MKSSRIIKKRKIQKLVDELKTFLKVVDFEGDSVQNTEVMEQHSLISRFSIVQSPEGEYIAVQRANGHIRAFNTLSEVLHILDRQDLHHLHRLVIEYYENIPPTGLGLILFRDLTTMIESTEESNDELWRNQNEWEIIRWRLYESTGVHTLKLENGTMIHMLVDQRYPLTRELVQRMLEHKFEVQKETKDALNVIRFVIKQKEELEREEE</sequence>
<proteinExistence type="predicted"/>
<evidence type="ECO:0000313" key="2">
    <source>
        <dbReference type="Proteomes" id="UP001151760"/>
    </source>
</evidence>
<accession>A0ABQ4WZQ7</accession>
<keyword evidence="2" id="KW-1185">Reference proteome</keyword>
<gene>
    <name evidence="1" type="ORF">Tco_0653211</name>
</gene>